<feature type="domain" description="DUF2007" evidence="1">
    <location>
        <begin position="4"/>
        <end position="65"/>
    </location>
</feature>
<dbReference type="Proteomes" id="UP000297737">
    <property type="component" value="Unassembled WGS sequence"/>
</dbReference>
<dbReference type="RefSeq" id="WP_135247159.1">
    <property type="nucleotide sequence ID" value="NZ_SIHO01000004.1"/>
</dbReference>
<dbReference type="InterPro" id="IPR018551">
    <property type="entry name" value="DUF2007"/>
</dbReference>
<protein>
    <submittedName>
        <fullName evidence="2">DUF2007 domain-containing protein</fullName>
    </submittedName>
</protein>
<proteinExistence type="predicted"/>
<evidence type="ECO:0000313" key="3">
    <source>
        <dbReference type="Proteomes" id="UP000297737"/>
    </source>
</evidence>
<dbReference type="EMBL" id="SIHO01000004">
    <property type="protein sequence ID" value="TFU00391.1"/>
    <property type="molecule type" value="Genomic_DNA"/>
</dbReference>
<dbReference type="InterPro" id="IPR011322">
    <property type="entry name" value="N-reg_PII-like_a/b"/>
</dbReference>
<keyword evidence="3" id="KW-1185">Reference proteome</keyword>
<dbReference type="OrthoDB" id="7573469at2"/>
<dbReference type="SUPFAM" id="SSF54913">
    <property type="entry name" value="GlnB-like"/>
    <property type="match status" value="1"/>
</dbReference>
<gene>
    <name evidence="2" type="ORF">EUV02_15205</name>
</gene>
<comment type="caution">
    <text evidence="2">The sequence shown here is derived from an EMBL/GenBank/DDBJ whole genome shotgun (WGS) entry which is preliminary data.</text>
</comment>
<sequence length="68" mass="6898">MDLVEVDRVFDSVGAEIVRGYLASAGIEAVLFDAGLASLLGGVSGVRVMVAPDDEAAARALLAEIAPP</sequence>
<evidence type="ECO:0000259" key="1">
    <source>
        <dbReference type="Pfam" id="PF09413"/>
    </source>
</evidence>
<evidence type="ECO:0000313" key="2">
    <source>
        <dbReference type="EMBL" id="TFU00391.1"/>
    </source>
</evidence>
<name>A0A4Y9EK58_9SPHN</name>
<reference evidence="2 3" key="1">
    <citation type="submission" date="2019-02" db="EMBL/GenBank/DDBJ databases">
        <title>Polymorphobacter sp. isolated from the lake at the Tibet of China.</title>
        <authorList>
            <person name="Li A."/>
        </authorList>
    </citation>
    <scope>NUCLEOTIDE SEQUENCE [LARGE SCALE GENOMIC DNA]</scope>
    <source>
        <strain evidence="2 3">DJ1R-1</strain>
    </source>
</reference>
<organism evidence="2 3">
    <name type="scientific">Glacieibacterium arshaanense</name>
    <dbReference type="NCBI Taxonomy" id="2511025"/>
    <lineage>
        <taxon>Bacteria</taxon>
        <taxon>Pseudomonadati</taxon>
        <taxon>Pseudomonadota</taxon>
        <taxon>Alphaproteobacteria</taxon>
        <taxon>Sphingomonadales</taxon>
        <taxon>Sphingosinicellaceae</taxon>
        <taxon>Glacieibacterium</taxon>
    </lineage>
</organism>
<dbReference type="Pfam" id="PF09413">
    <property type="entry name" value="DUF2007"/>
    <property type="match status" value="1"/>
</dbReference>
<dbReference type="AlphaFoldDB" id="A0A4Y9EK58"/>
<accession>A0A4Y9EK58</accession>
<dbReference type="Gene3D" id="3.30.70.790">
    <property type="entry name" value="UreE, C-terminal domain"/>
    <property type="match status" value="1"/>
</dbReference>